<dbReference type="Proteomes" id="UP000492821">
    <property type="component" value="Unassembled WGS sequence"/>
</dbReference>
<name>A0A7E4VE74_PANRE</name>
<proteinExistence type="predicted"/>
<protein>
    <submittedName>
        <fullName evidence="3">Histone domain-containing protein</fullName>
    </submittedName>
</protein>
<evidence type="ECO:0000313" key="3">
    <source>
        <dbReference type="WBParaSite" id="Pan_g19973.t1"/>
    </source>
</evidence>
<keyword evidence="1" id="KW-0812">Transmembrane</keyword>
<evidence type="ECO:0000256" key="1">
    <source>
        <dbReference type="SAM" id="Phobius"/>
    </source>
</evidence>
<sequence length="175" mass="20075">MKVHKTKMKPSILLQYDECIANNHPHLMKEDPVINNFESVLRRFRKRRSNGQSLHVDPHESALKKKLIHRLQQSFLPGAIKRKLIASSLRNVAMCTGRLGYIAACVDCILEVHIRRRIDRFKFRIGDESLSTLAPHNMKKTMHTINTGINKGMQLLLGILLFLFGLHSAIWAGME</sequence>
<reference evidence="2" key="1">
    <citation type="journal article" date="2013" name="Genetics">
        <title>The draft genome and transcriptome of Panagrellus redivivus are shaped by the harsh demands of a free-living lifestyle.</title>
        <authorList>
            <person name="Srinivasan J."/>
            <person name="Dillman A.R."/>
            <person name="Macchietto M.G."/>
            <person name="Heikkinen L."/>
            <person name="Lakso M."/>
            <person name="Fracchia K.M."/>
            <person name="Antoshechkin I."/>
            <person name="Mortazavi A."/>
            <person name="Wong G."/>
            <person name="Sternberg P.W."/>
        </authorList>
    </citation>
    <scope>NUCLEOTIDE SEQUENCE [LARGE SCALE GENOMIC DNA]</scope>
    <source>
        <strain evidence="2">MT8872</strain>
    </source>
</reference>
<keyword evidence="2" id="KW-1185">Reference proteome</keyword>
<keyword evidence="1" id="KW-1133">Transmembrane helix</keyword>
<dbReference type="AlphaFoldDB" id="A0A7E4VE74"/>
<feature type="transmembrane region" description="Helical" evidence="1">
    <location>
        <begin position="155"/>
        <end position="174"/>
    </location>
</feature>
<evidence type="ECO:0000313" key="2">
    <source>
        <dbReference type="Proteomes" id="UP000492821"/>
    </source>
</evidence>
<accession>A0A7E4VE74</accession>
<dbReference type="WBParaSite" id="Pan_g19973.t1">
    <property type="protein sequence ID" value="Pan_g19973.t1"/>
    <property type="gene ID" value="Pan_g19973"/>
</dbReference>
<organism evidence="2 3">
    <name type="scientific">Panagrellus redivivus</name>
    <name type="common">Microworm</name>
    <dbReference type="NCBI Taxonomy" id="6233"/>
    <lineage>
        <taxon>Eukaryota</taxon>
        <taxon>Metazoa</taxon>
        <taxon>Ecdysozoa</taxon>
        <taxon>Nematoda</taxon>
        <taxon>Chromadorea</taxon>
        <taxon>Rhabditida</taxon>
        <taxon>Tylenchina</taxon>
        <taxon>Panagrolaimomorpha</taxon>
        <taxon>Panagrolaimoidea</taxon>
        <taxon>Panagrolaimidae</taxon>
        <taxon>Panagrellus</taxon>
    </lineage>
</organism>
<reference evidence="3" key="2">
    <citation type="submission" date="2020-10" db="UniProtKB">
        <authorList>
            <consortium name="WormBaseParasite"/>
        </authorList>
    </citation>
    <scope>IDENTIFICATION</scope>
</reference>
<keyword evidence="1" id="KW-0472">Membrane</keyword>